<dbReference type="InterPro" id="IPR001138">
    <property type="entry name" value="Zn2Cys6_DnaBD"/>
</dbReference>
<dbReference type="GO" id="GO:0005634">
    <property type="term" value="C:nucleus"/>
    <property type="evidence" value="ECO:0007669"/>
    <property type="project" value="UniProtKB-SubCell"/>
</dbReference>
<protein>
    <recommendedName>
        <fullName evidence="7">Zn(2)-C6 fungal-type domain-containing protein</fullName>
    </recommendedName>
</protein>
<dbReference type="OrthoDB" id="4937900at2759"/>
<evidence type="ECO:0000256" key="3">
    <source>
        <dbReference type="ARBA" id="ARBA00023125"/>
    </source>
</evidence>
<dbReference type="InterPro" id="IPR036864">
    <property type="entry name" value="Zn2-C6_fun-type_DNA-bd_sf"/>
</dbReference>
<keyword evidence="2" id="KW-0805">Transcription regulation</keyword>
<accession>A0A5N6V8R1</accession>
<comment type="subcellular location">
    <subcellularLocation>
        <location evidence="1">Nucleus</location>
    </subcellularLocation>
</comment>
<dbReference type="GO" id="GO:0045944">
    <property type="term" value="P:positive regulation of transcription by RNA polymerase II"/>
    <property type="evidence" value="ECO:0007669"/>
    <property type="project" value="TreeGrafter"/>
</dbReference>
<keyword evidence="9" id="KW-1185">Reference proteome</keyword>
<dbReference type="PANTHER" id="PTHR37534">
    <property type="entry name" value="TRANSCRIPTIONAL ACTIVATOR PROTEIN UGA3"/>
    <property type="match status" value="1"/>
</dbReference>
<organism evidence="8 9">
    <name type="scientific">Aspergillus tamarii</name>
    <dbReference type="NCBI Taxonomy" id="41984"/>
    <lineage>
        <taxon>Eukaryota</taxon>
        <taxon>Fungi</taxon>
        <taxon>Dikarya</taxon>
        <taxon>Ascomycota</taxon>
        <taxon>Pezizomycotina</taxon>
        <taxon>Eurotiomycetes</taxon>
        <taxon>Eurotiomycetidae</taxon>
        <taxon>Eurotiales</taxon>
        <taxon>Aspergillaceae</taxon>
        <taxon>Aspergillus</taxon>
        <taxon>Aspergillus subgen. Circumdati</taxon>
    </lineage>
</organism>
<dbReference type="Proteomes" id="UP000326950">
    <property type="component" value="Unassembled WGS sequence"/>
</dbReference>
<keyword evidence="5" id="KW-0539">Nucleus</keyword>
<dbReference type="Gene3D" id="4.10.240.10">
    <property type="entry name" value="Zn(2)-C6 fungal-type DNA-binding domain"/>
    <property type="match status" value="1"/>
</dbReference>
<dbReference type="GO" id="GO:0000981">
    <property type="term" value="F:DNA-binding transcription factor activity, RNA polymerase II-specific"/>
    <property type="evidence" value="ECO:0007669"/>
    <property type="project" value="InterPro"/>
</dbReference>
<dbReference type="SUPFAM" id="SSF57701">
    <property type="entry name" value="Zn2/Cys6 DNA-binding domain"/>
    <property type="match status" value="1"/>
</dbReference>
<evidence type="ECO:0000313" key="8">
    <source>
        <dbReference type="EMBL" id="KAE8167040.1"/>
    </source>
</evidence>
<feature type="compositionally biased region" description="Basic and acidic residues" evidence="6">
    <location>
        <begin position="121"/>
        <end position="130"/>
    </location>
</feature>
<evidence type="ECO:0000313" key="9">
    <source>
        <dbReference type="Proteomes" id="UP000326950"/>
    </source>
</evidence>
<dbReference type="EMBL" id="ML738591">
    <property type="protein sequence ID" value="KAE8167040.1"/>
    <property type="molecule type" value="Genomic_DNA"/>
</dbReference>
<dbReference type="CDD" id="cd12148">
    <property type="entry name" value="fungal_TF_MHR"/>
    <property type="match status" value="1"/>
</dbReference>
<feature type="region of interest" description="Disordered" evidence="6">
    <location>
        <begin position="119"/>
        <end position="141"/>
    </location>
</feature>
<feature type="compositionally biased region" description="Polar residues" evidence="6">
    <location>
        <begin position="159"/>
        <end position="171"/>
    </location>
</feature>
<proteinExistence type="predicted"/>
<dbReference type="SMART" id="SM00066">
    <property type="entry name" value="GAL4"/>
    <property type="match status" value="1"/>
</dbReference>
<evidence type="ECO:0000256" key="1">
    <source>
        <dbReference type="ARBA" id="ARBA00004123"/>
    </source>
</evidence>
<dbReference type="Pfam" id="PF00172">
    <property type="entry name" value="Zn_clus"/>
    <property type="match status" value="1"/>
</dbReference>
<dbReference type="InterPro" id="IPR021858">
    <property type="entry name" value="Fun_TF"/>
</dbReference>
<evidence type="ECO:0000256" key="6">
    <source>
        <dbReference type="SAM" id="MobiDB-lite"/>
    </source>
</evidence>
<evidence type="ECO:0000259" key="7">
    <source>
        <dbReference type="PROSITE" id="PS50048"/>
    </source>
</evidence>
<dbReference type="CDD" id="cd00067">
    <property type="entry name" value="GAL4"/>
    <property type="match status" value="1"/>
</dbReference>
<name>A0A5N6V8R1_ASPTM</name>
<feature type="compositionally biased region" description="Polar residues" evidence="6">
    <location>
        <begin position="178"/>
        <end position="187"/>
    </location>
</feature>
<feature type="region of interest" description="Disordered" evidence="6">
    <location>
        <begin position="156"/>
        <end position="187"/>
    </location>
</feature>
<keyword evidence="4" id="KW-0804">Transcription</keyword>
<feature type="compositionally biased region" description="Acidic residues" evidence="6">
    <location>
        <begin position="131"/>
        <end position="140"/>
    </location>
</feature>
<evidence type="ECO:0000256" key="4">
    <source>
        <dbReference type="ARBA" id="ARBA00023163"/>
    </source>
</evidence>
<feature type="domain" description="Zn(2)-C6 fungal-type" evidence="7">
    <location>
        <begin position="23"/>
        <end position="53"/>
    </location>
</feature>
<dbReference type="AlphaFoldDB" id="A0A5N6V8R1"/>
<reference evidence="8 9" key="1">
    <citation type="submission" date="2019-04" db="EMBL/GenBank/DDBJ databases">
        <title>Friends and foes A comparative genomics study of 23 Aspergillus species from section Flavi.</title>
        <authorList>
            <consortium name="DOE Joint Genome Institute"/>
            <person name="Kjaerbolling I."/>
            <person name="Vesth T."/>
            <person name="Frisvad J.C."/>
            <person name="Nybo J.L."/>
            <person name="Theobald S."/>
            <person name="Kildgaard S."/>
            <person name="Isbrandt T."/>
            <person name="Kuo A."/>
            <person name="Sato A."/>
            <person name="Lyhne E.K."/>
            <person name="Kogle M.E."/>
            <person name="Wiebenga A."/>
            <person name="Kun R.S."/>
            <person name="Lubbers R.J."/>
            <person name="Makela M.R."/>
            <person name="Barry K."/>
            <person name="Chovatia M."/>
            <person name="Clum A."/>
            <person name="Daum C."/>
            <person name="Haridas S."/>
            <person name="He G."/>
            <person name="LaButti K."/>
            <person name="Lipzen A."/>
            <person name="Mondo S."/>
            <person name="Riley R."/>
            <person name="Salamov A."/>
            <person name="Simmons B.A."/>
            <person name="Magnuson J.K."/>
            <person name="Henrissat B."/>
            <person name="Mortensen U.H."/>
            <person name="Larsen T.O."/>
            <person name="Devries R.P."/>
            <person name="Grigoriev I.V."/>
            <person name="Machida M."/>
            <person name="Baker S.E."/>
            <person name="Andersen M.R."/>
        </authorList>
    </citation>
    <scope>NUCLEOTIDE SEQUENCE [LARGE SCALE GENOMIC DNA]</scope>
    <source>
        <strain evidence="8 9">CBS 117626</strain>
    </source>
</reference>
<dbReference type="GO" id="GO:0000976">
    <property type="term" value="F:transcription cis-regulatory region binding"/>
    <property type="evidence" value="ECO:0007669"/>
    <property type="project" value="TreeGrafter"/>
</dbReference>
<gene>
    <name evidence="8" type="ORF">BDV40DRAFT_313692</name>
</gene>
<dbReference type="Pfam" id="PF11951">
    <property type="entry name" value="Fungal_trans_2"/>
    <property type="match status" value="1"/>
</dbReference>
<sequence>MEAPDSDAAANPTKIRWKRTRSGCLKCRSRRRKCDGARPHCRNCQTRGTTCRWGLKASFHHSRNLSLSHSEVSALCAIERRRESLPSQAQAVPTIIDESESIARDYHLLGNTYTSDSIIDQSHEADRSGADGDENEDIFDEDKSVVDDATALERASCGSKGSSSALDTSYLHSHESSTPRASGTNDRLTGDLSISNLLCQPNTQFAQSLQPVFLEYAFSPSSDAGVYIPPFSLGLAVSRDESPLPEPFLPVTCTEKARLISSFMQEPGTWCETTDSNMHFTMRSLHSMMKSTAFVAAAMSLASRQLDHAEKVQRPVTLELYQYTIQLLLRQDPAKADASVLATCTLLCVYEMMASDVHEWRRHLKGCAGLLLAKKWNGSSQGIVKSCFWAFARIDVWAAFISGKTTLIPSDFWLDDASIESLATTRDVDDYCNFAIFIFAQIVNMLAAPGFGTRKTESIFSVSVSRLWGELQKWYRLRLQEVCPLLRDSCLPPRVFPGVIYTSASAICGNTFYHTGSMLLLQTGLIPESEISSSPVMDAVDIVWHARELCGISMSNPSHANWVNQLQPLYIAGAVFASKSSSLSACPGSSDDQVHFPPSSILRSIRPSHHTRSNLEEEYATEKILLLKHLSRIENETGWKTSDRAADLRKLWGF</sequence>
<dbReference type="PROSITE" id="PS50048">
    <property type="entry name" value="ZN2_CY6_FUNGAL_2"/>
    <property type="match status" value="1"/>
</dbReference>
<evidence type="ECO:0000256" key="5">
    <source>
        <dbReference type="ARBA" id="ARBA00023242"/>
    </source>
</evidence>
<evidence type="ECO:0000256" key="2">
    <source>
        <dbReference type="ARBA" id="ARBA00023015"/>
    </source>
</evidence>
<dbReference type="PANTHER" id="PTHR37534:SF4">
    <property type="entry name" value="ZN(II)2CYS6 TRANSCRIPTION FACTOR (EUROFUNG)"/>
    <property type="match status" value="1"/>
</dbReference>
<dbReference type="PROSITE" id="PS00463">
    <property type="entry name" value="ZN2_CY6_FUNGAL_1"/>
    <property type="match status" value="1"/>
</dbReference>
<keyword evidence="3" id="KW-0238">DNA-binding</keyword>
<dbReference type="GO" id="GO:0008270">
    <property type="term" value="F:zinc ion binding"/>
    <property type="evidence" value="ECO:0007669"/>
    <property type="project" value="InterPro"/>
</dbReference>